<dbReference type="RefSeq" id="WP_184152873.1">
    <property type="nucleotide sequence ID" value="NZ_JACHFM010000004.1"/>
</dbReference>
<name>A0A840SSV9_9RHOB</name>
<proteinExistence type="predicted"/>
<feature type="chain" id="PRO_5033060459" description="SPOR domain-containing protein" evidence="1">
    <location>
        <begin position="24"/>
        <end position="184"/>
    </location>
</feature>
<dbReference type="PROSITE" id="PS51257">
    <property type="entry name" value="PROKAR_LIPOPROTEIN"/>
    <property type="match status" value="1"/>
</dbReference>
<evidence type="ECO:0000313" key="3">
    <source>
        <dbReference type="Proteomes" id="UP000549457"/>
    </source>
</evidence>
<protein>
    <recommendedName>
        <fullName evidence="4">SPOR domain-containing protein</fullName>
    </recommendedName>
</protein>
<comment type="caution">
    <text evidence="2">The sequence shown here is derived from an EMBL/GenBank/DDBJ whole genome shotgun (WGS) entry which is preliminary data.</text>
</comment>
<gene>
    <name evidence="2" type="ORF">HNP73_003569</name>
</gene>
<sequence length="184" mass="19288">MRSLIAGGVLLVMLGGCSAGILADQPSRGDPDTCLALFQSYDRAVRTYPANAFGSDDNPAPMVPGPVSRPARLLIKEGCRTSSADLDGLPELAARLAGHQVVNSGATIRPTVVHVGIVTGIEDEREVTRFFRGLGYGTRGTGAPTLGRRLYVGTFTSQGALDEAMAIAREAGFVAPMATTRTRL</sequence>
<organism evidence="2 3">
    <name type="scientific">Amaricoccus macauensis</name>
    <dbReference type="NCBI Taxonomy" id="57001"/>
    <lineage>
        <taxon>Bacteria</taxon>
        <taxon>Pseudomonadati</taxon>
        <taxon>Pseudomonadota</taxon>
        <taxon>Alphaproteobacteria</taxon>
        <taxon>Rhodobacterales</taxon>
        <taxon>Paracoccaceae</taxon>
        <taxon>Amaricoccus</taxon>
    </lineage>
</organism>
<keyword evidence="3" id="KW-1185">Reference proteome</keyword>
<accession>A0A840SSV9</accession>
<evidence type="ECO:0000256" key="1">
    <source>
        <dbReference type="SAM" id="SignalP"/>
    </source>
</evidence>
<feature type="signal peptide" evidence="1">
    <location>
        <begin position="1"/>
        <end position="23"/>
    </location>
</feature>
<reference evidence="2 3" key="1">
    <citation type="submission" date="2020-08" db="EMBL/GenBank/DDBJ databases">
        <title>Genomic Encyclopedia of Type Strains, Phase IV (KMG-IV): sequencing the most valuable type-strain genomes for metagenomic binning, comparative biology and taxonomic classification.</title>
        <authorList>
            <person name="Goeker M."/>
        </authorList>
    </citation>
    <scope>NUCLEOTIDE SEQUENCE [LARGE SCALE GENOMIC DNA]</scope>
    <source>
        <strain evidence="2 3">DSM 101730</strain>
    </source>
</reference>
<evidence type="ECO:0000313" key="2">
    <source>
        <dbReference type="EMBL" id="MBB5223615.1"/>
    </source>
</evidence>
<dbReference type="EMBL" id="JACHFM010000004">
    <property type="protein sequence ID" value="MBB5223615.1"/>
    <property type="molecule type" value="Genomic_DNA"/>
</dbReference>
<keyword evidence="1" id="KW-0732">Signal</keyword>
<evidence type="ECO:0008006" key="4">
    <source>
        <dbReference type="Google" id="ProtNLM"/>
    </source>
</evidence>
<dbReference type="AlphaFoldDB" id="A0A840SSV9"/>
<dbReference type="Proteomes" id="UP000549457">
    <property type="component" value="Unassembled WGS sequence"/>
</dbReference>